<proteinExistence type="predicted"/>
<dbReference type="EMBL" id="LN854558">
    <property type="protein sequence ID" value="CRL46837.1"/>
    <property type="molecule type" value="Genomic_DNA"/>
</dbReference>
<organism evidence="2 3">
    <name type="scientific">Sodalis glossinidius (strain morsitans)</name>
    <dbReference type="NCBI Taxonomy" id="343509"/>
    <lineage>
        <taxon>Bacteria</taxon>
        <taxon>Pseudomonadati</taxon>
        <taxon>Pseudomonadota</taxon>
        <taxon>Gammaproteobacteria</taxon>
        <taxon>Enterobacterales</taxon>
        <taxon>Bruguierivoracaceae</taxon>
        <taxon>Sodalis</taxon>
    </lineage>
</organism>
<dbReference type="AlphaFoldDB" id="A0A193QNW3"/>
<evidence type="ECO:0000313" key="3">
    <source>
        <dbReference type="Proteomes" id="UP000245838"/>
    </source>
</evidence>
<feature type="region of interest" description="Disordered" evidence="1">
    <location>
        <begin position="21"/>
        <end position="45"/>
    </location>
</feature>
<sequence length="92" mass="9743">MRSSNARSFCGGQAWRWPLPPLAGGVTPEGEPMPSAFPPAPGGAVPPPTVDVLPIPVPGQLYRKLLRPPVGESHKSKYPYIPTGSFAKSILI</sequence>
<reference evidence="3" key="1">
    <citation type="submission" date="2015-05" db="EMBL/GenBank/DDBJ databases">
        <authorList>
            <person name="Goodhead I."/>
        </authorList>
    </citation>
    <scope>NUCLEOTIDE SEQUENCE [LARGE SCALE GENOMIC DNA]</scope>
    <source>
        <strain evidence="3">morsitans</strain>
        <plasmid evidence="3">psg1</plasmid>
    </source>
</reference>
<evidence type="ECO:0000313" key="2">
    <source>
        <dbReference type="EMBL" id="CRL46837.1"/>
    </source>
</evidence>
<dbReference type="Proteomes" id="UP000245838">
    <property type="component" value="Plasmid psg1"/>
</dbReference>
<dbReference type="OrthoDB" id="15544at2"/>
<accession>A0A193QNW3</accession>
<geneLocation type="plasmid" evidence="3">
    <name>psg1</name>
</geneLocation>
<name>A0A193QNW3_SODGM</name>
<evidence type="ECO:0000256" key="1">
    <source>
        <dbReference type="SAM" id="MobiDB-lite"/>
    </source>
</evidence>
<gene>
    <name evidence="2" type="ORF">SGGMMB4_05801</name>
</gene>
<feature type="compositionally biased region" description="Pro residues" evidence="1">
    <location>
        <begin position="35"/>
        <end position="45"/>
    </location>
</feature>
<protein>
    <submittedName>
        <fullName evidence="2">Uncharacterized protein</fullName>
    </submittedName>
</protein>